<protein>
    <submittedName>
        <fullName evidence="1">Uncharacterized protein</fullName>
    </submittedName>
</protein>
<proteinExistence type="predicted"/>
<reference evidence="1" key="1">
    <citation type="submission" date="2014-11" db="EMBL/GenBank/DDBJ databases">
        <authorList>
            <person name="Amaro Gonzalez C."/>
        </authorList>
    </citation>
    <scope>NUCLEOTIDE SEQUENCE</scope>
</reference>
<accession>A0A0E9S7R0</accession>
<organism evidence="1">
    <name type="scientific">Anguilla anguilla</name>
    <name type="common">European freshwater eel</name>
    <name type="synonym">Muraena anguilla</name>
    <dbReference type="NCBI Taxonomy" id="7936"/>
    <lineage>
        <taxon>Eukaryota</taxon>
        <taxon>Metazoa</taxon>
        <taxon>Chordata</taxon>
        <taxon>Craniata</taxon>
        <taxon>Vertebrata</taxon>
        <taxon>Euteleostomi</taxon>
        <taxon>Actinopterygii</taxon>
        <taxon>Neopterygii</taxon>
        <taxon>Teleostei</taxon>
        <taxon>Anguilliformes</taxon>
        <taxon>Anguillidae</taxon>
        <taxon>Anguilla</taxon>
    </lineage>
</organism>
<dbReference type="EMBL" id="GBXM01072004">
    <property type="protein sequence ID" value="JAH36573.1"/>
    <property type="molecule type" value="Transcribed_RNA"/>
</dbReference>
<name>A0A0E9S7R0_ANGAN</name>
<sequence>MWGSLGHASFSWQV</sequence>
<reference evidence="1" key="2">
    <citation type="journal article" date="2015" name="Fish Shellfish Immunol.">
        <title>Early steps in the European eel (Anguilla anguilla)-Vibrio vulnificus interaction in the gills: Role of the RtxA13 toxin.</title>
        <authorList>
            <person name="Callol A."/>
            <person name="Pajuelo D."/>
            <person name="Ebbesson L."/>
            <person name="Teles M."/>
            <person name="MacKenzie S."/>
            <person name="Amaro C."/>
        </authorList>
    </citation>
    <scope>NUCLEOTIDE SEQUENCE</scope>
</reference>
<evidence type="ECO:0000313" key="1">
    <source>
        <dbReference type="EMBL" id="JAH36573.1"/>
    </source>
</evidence>